<organism evidence="1 2">
    <name type="scientific">Murimonas intestini</name>
    <dbReference type="NCBI Taxonomy" id="1337051"/>
    <lineage>
        <taxon>Bacteria</taxon>
        <taxon>Bacillati</taxon>
        <taxon>Bacillota</taxon>
        <taxon>Clostridia</taxon>
        <taxon>Lachnospirales</taxon>
        <taxon>Lachnospiraceae</taxon>
        <taxon>Murimonas</taxon>
    </lineage>
</organism>
<dbReference type="AlphaFoldDB" id="A0AB73T9K0"/>
<reference evidence="1 2" key="1">
    <citation type="submission" date="2018-05" db="EMBL/GenBank/DDBJ databases">
        <authorList>
            <person name="Goeker M."/>
            <person name="Huntemann M."/>
            <person name="Clum A."/>
            <person name="Pillay M."/>
            <person name="Palaniappan K."/>
            <person name="Varghese N."/>
            <person name="Mikhailova N."/>
            <person name="Stamatis D."/>
            <person name="Reddy T."/>
            <person name="Daum C."/>
            <person name="Shapiro N."/>
            <person name="Ivanova N."/>
            <person name="Kyrpides N."/>
            <person name="Woyke T."/>
        </authorList>
    </citation>
    <scope>NUCLEOTIDE SEQUENCE [LARGE SCALE GENOMIC DNA]</scope>
    <source>
        <strain evidence="1 2">DSM 26524</strain>
    </source>
</reference>
<dbReference type="EMBL" id="QGGY01000001">
    <property type="protein sequence ID" value="PWJ78932.1"/>
    <property type="molecule type" value="Genomic_DNA"/>
</dbReference>
<dbReference type="RefSeq" id="WP_109624368.1">
    <property type="nucleotide sequence ID" value="NZ_JANKBI010000001.1"/>
</dbReference>
<dbReference type="InterPro" id="IPR017853">
    <property type="entry name" value="GH"/>
</dbReference>
<evidence type="ECO:0000313" key="1">
    <source>
        <dbReference type="EMBL" id="PWJ78932.1"/>
    </source>
</evidence>
<evidence type="ECO:0008006" key="3">
    <source>
        <dbReference type="Google" id="ProtNLM"/>
    </source>
</evidence>
<protein>
    <recommendedName>
        <fullName evidence="3">Family 2 glycosyl transferase</fullName>
    </recommendedName>
</protein>
<dbReference type="Proteomes" id="UP000245412">
    <property type="component" value="Unassembled WGS sequence"/>
</dbReference>
<dbReference type="Gene3D" id="3.20.20.80">
    <property type="entry name" value="Glycosidases"/>
    <property type="match status" value="2"/>
</dbReference>
<accession>A0AB73T9K0</accession>
<comment type="caution">
    <text evidence="1">The sequence shown here is derived from an EMBL/GenBank/DDBJ whole genome shotgun (WGS) entry which is preliminary data.</text>
</comment>
<proteinExistence type="predicted"/>
<keyword evidence="2" id="KW-1185">Reference proteome</keyword>
<sequence>MKKFLIFCGAVILLFICWWGLSGKFGLFIDLQTDKQVESFTAVRGKEILVDRGEGLKPFEIRGINMGVGIPGHFATDYAIDKETYLRWFREIQDMGANCIRVYTIQNDSFYNAMWEYNHDNPDPLYFLHGLWVNDYVQNSHRDAYDSEFADAMIEDSRTLVDIIHGNKKFSLGVDLGKGTYNKDVSSWCLGYILGVEWEDTTVEFTNKMQDDRNSYQGKYMYTTSDASPFEAMLAMTGDRIIEYETVRYKQQRLVAFSNWPTTDPLEWDELVKYYFRKFAKVDVEHIKTTEEFLSGQFASYHIYPYYPDYLGFLDIMGRDVGQKAEFMEENGIYNSYRAYLKLINEHHSMPVVIAEYGVPSSRGRAQDERGLGRAQGGMSESEQGEALVSCYGDIMAAGCAGSIAFTWQDEWFKRTWNTMAYTDLTKTAFWSDYQTNEQYFGILSFDPGEKESVCYVDGDISEWTEDDKVMEKDDVSLWSKYDEKYVYFRVHKENYDPGNDVLYIPIDTTPKSGSMSWEEKDGVFDRAADFLMIIDGMENSRILVQERYEALRAMYSQRAYLQDAYLNEPAKDTDHFVEIRMMMQVPNDPHDEVENTGWDIGETFNTGNLTYGNGNPKSPDFNSLADYIIQGDEIEIRIPWLLLNFYNPSEMVIHDDYYEHYGIERLNIDRMYAGAGSLGNKTDRITMGTIELKGWGRNPTSHERLKQGYYDLQKIWIQKKQAETG</sequence>
<dbReference type="SUPFAM" id="SSF51445">
    <property type="entry name" value="(Trans)glycosidases"/>
    <property type="match status" value="1"/>
</dbReference>
<name>A0AB73T9K0_9FIRM</name>
<evidence type="ECO:0000313" key="2">
    <source>
        <dbReference type="Proteomes" id="UP000245412"/>
    </source>
</evidence>
<gene>
    <name evidence="1" type="ORF">C7383_101308</name>
</gene>